<name>A0A3S1D484_9CYAN</name>
<dbReference type="EMBL" id="RSCL01000014">
    <property type="protein sequence ID" value="RUT03211.1"/>
    <property type="molecule type" value="Genomic_DNA"/>
</dbReference>
<keyword evidence="3" id="KW-1185">Reference proteome</keyword>
<dbReference type="RefSeq" id="WP_127083787.1">
    <property type="nucleotide sequence ID" value="NZ_RSCL01000014.1"/>
</dbReference>
<reference evidence="2" key="1">
    <citation type="submission" date="2018-12" db="EMBL/GenBank/DDBJ databases">
        <authorList>
            <person name="Will S."/>
            <person name="Neumann-Schaal M."/>
            <person name="Henke P."/>
        </authorList>
    </citation>
    <scope>NUCLEOTIDE SEQUENCE</scope>
    <source>
        <strain evidence="2">PCC 7102</strain>
    </source>
</reference>
<evidence type="ECO:0000256" key="1">
    <source>
        <dbReference type="SAM" id="SignalP"/>
    </source>
</evidence>
<sequence>MQVNSKTVAQLVLSVVGVCSLSLPFAQTAQAGEVRSLCGKYDSTFVAAETKNFLVSICGGDTPHNYVGLDKKTGKKISLPLTVNGAKNRGRYFEAVNGEYTYGVTVSSTNKNLTVKRNNRTILREAIVRGF</sequence>
<proteinExistence type="predicted"/>
<dbReference type="Proteomes" id="UP000271624">
    <property type="component" value="Unassembled WGS sequence"/>
</dbReference>
<organism evidence="2 3">
    <name type="scientific">Dulcicalothrix desertica PCC 7102</name>
    <dbReference type="NCBI Taxonomy" id="232991"/>
    <lineage>
        <taxon>Bacteria</taxon>
        <taxon>Bacillati</taxon>
        <taxon>Cyanobacteriota</taxon>
        <taxon>Cyanophyceae</taxon>
        <taxon>Nostocales</taxon>
        <taxon>Calotrichaceae</taxon>
        <taxon>Dulcicalothrix</taxon>
    </lineage>
</organism>
<accession>A0A3S1D484</accession>
<protein>
    <submittedName>
        <fullName evidence="2">Uncharacterized protein</fullName>
    </submittedName>
</protein>
<dbReference type="AlphaFoldDB" id="A0A3S1D484"/>
<gene>
    <name evidence="2" type="ORF">DSM106972_055190</name>
</gene>
<evidence type="ECO:0000313" key="2">
    <source>
        <dbReference type="EMBL" id="RUT03211.1"/>
    </source>
</evidence>
<feature type="signal peptide" evidence="1">
    <location>
        <begin position="1"/>
        <end position="31"/>
    </location>
</feature>
<reference evidence="2" key="2">
    <citation type="journal article" date="2019" name="Genome Biol. Evol.">
        <title>Day and night: Metabolic profiles and evolutionary relationships of six axenic non-marine cyanobacteria.</title>
        <authorList>
            <person name="Will S.E."/>
            <person name="Henke P."/>
            <person name="Boedeker C."/>
            <person name="Huang S."/>
            <person name="Brinkmann H."/>
            <person name="Rohde M."/>
            <person name="Jarek M."/>
            <person name="Friedl T."/>
            <person name="Seufert S."/>
            <person name="Schumacher M."/>
            <person name="Overmann J."/>
            <person name="Neumann-Schaal M."/>
            <person name="Petersen J."/>
        </authorList>
    </citation>
    <scope>NUCLEOTIDE SEQUENCE [LARGE SCALE GENOMIC DNA]</scope>
    <source>
        <strain evidence="2">PCC 7102</strain>
    </source>
</reference>
<comment type="caution">
    <text evidence="2">The sequence shown here is derived from an EMBL/GenBank/DDBJ whole genome shotgun (WGS) entry which is preliminary data.</text>
</comment>
<dbReference type="OrthoDB" id="574433at2"/>
<feature type="chain" id="PRO_5030083038" evidence="1">
    <location>
        <begin position="32"/>
        <end position="131"/>
    </location>
</feature>
<keyword evidence="1" id="KW-0732">Signal</keyword>
<evidence type="ECO:0000313" key="3">
    <source>
        <dbReference type="Proteomes" id="UP000271624"/>
    </source>
</evidence>